<dbReference type="InterPro" id="IPR032869">
    <property type="entry name" value="WHH_dom_containing"/>
</dbReference>
<comment type="caution">
    <text evidence="2">The sequence shown here is derived from an EMBL/GenBank/DDBJ whole genome shotgun (WGS) entry which is preliminary data.</text>
</comment>
<dbReference type="GO" id="GO:0004519">
    <property type="term" value="F:endonuclease activity"/>
    <property type="evidence" value="ECO:0007669"/>
    <property type="project" value="UniProtKB-KW"/>
</dbReference>
<protein>
    <submittedName>
        <fullName evidence="2">HNH endonuclease</fullName>
    </submittedName>
</protein>
<evidence type="ECO:0000313" key="3">
    <source>
        <dbReference type="Proteomes" id="UP000279860"/>
    </source>
</evidence>
<gene>
    <name evidence="2" type="ORF">EII41_12590</name>
</gene>
<reference evidence="2 3" key="1">
    <citation type="submission" date="2018-11" db="EMBL/GenBank/DDBJ databases">
        <title>Genomes From Bacteria Associated with the Canine Oral Cavity: a Test Case for Automated Genome-Based Taxonomic Assignment.</title>
        <authorList>
            <person name="Coil D.A."/>
            <person name="Jospin G."/>
            <person name="Darling A.E."/>
            <person name="Wallis C."/>
            <person name="Davis I.J."/>
            <person name="Harris S."/>
            <person name="Eisen J.A."/>
            <person name="Holcombe L.J."/>
            <person name="O'Flynn C."/>
        </authorList>
    </citation>
    <scope>NUCLEOTIDE SEQUENCE [LARGE SCALE GENOMIC DNA]</scope>
    <source>
        <strain evidence="2 3">OH1426_COT-023</strain>
    </source>
</reference>
<evidence type="ECO:0000313" key="2">
    <source>
        <dbReference type="EMBL" id="RRD70576.1"/>
    </source>
</evidence>
<keyword evidence="2" id="KW-0378">Hydrolase</keyword>
<dbReference type="Pfam" id="PF14414">
    <property type="entry name" value="WHH"/>
    <property type="match status" value="1"/>
</dbReference>
<dbReference type="Proteomes" id="UP000279860">
    <property type="component" value="Unassembled WGS sequence"/>
</dbReference>
<feature type="region of interest" description="Disordered" evidence="1">
    <location>
        <begin position="1"/>
        <end position="21"/>
    </location>
</feature>
<organism evidence="2 3">
    <name type="scientific">Tannerella forsythia</name>
    <name type="common">Bacteroides forsythus</name>
    <dbReference type="NCBI Taxonomy" id="28112"/>
    <lineage>
        <taxon>Bacteria</taxon>
        <taxon>Pseudomonadati</taxon>
        <taxon>Bacteroidota</taxon>
        <taxon>Bacteroidia</taxon>
        <taxon>Bacteroidales</taxon>
        <taxon>Tannerellaceae</taxon>
        <taxon>Tannerella</taxon>
    </lineage>
</organism>
<accession>A0A3P1YKV6</accession>
<dbReference type="AlphaFoldDB" id="A0A3P1YKV6"/>
<proteinExistence type="predicted"/>
<dbReference type="EMBL" id="RQYN01000073">
    <property type="protein sequence ID" value="RRD70576.1"/>
    <property type="molecule type" value="Genomic_DNA"/>
</dbReference>
<name>A0A3P1YKV6_TANFO</name>
<sequence length="62" mass="7173">MRKSELDPPKIDGTTWHHHEDGMTMQEVNSDIHDRFTHRGGVSKTKKVALGRKNDIYEITIN</sequence>
<keyword evidence="2" id="KW-0255">Endonuclease</keyword>
<keyword evidence="2" id="KW-0540">Nuclease</keyword>
<evidence type="ECO:0000256" key="1">
    <source>
        <dbReference type="SAM" id="MobiDB-lite"/>
    </source>
</evidence>